<reference evidence="3" key="1">
    <citation type="journal article" date="2019" name="Int. J. Syst. Evol. Microbiol.">
        <title>The Global Catalogue of Microorganisms (GCM) 10K type strain sequencing project: providing services to taxonomists for standard genome sequencing and annotation.</title>
        <authorList>
            <consortium name="The Broad Institute Genomics Platform"/>
            <consortium name="The Broad Institute Genome Sequencing Center for Infectious Disease"/>
            <person name="Wu L."/>
            <person name="Ma J."/>
        </authorList>
    </citation>
    <scope>NUCLEOTIDE SEQUENCE [LARGE SCALE GENOMIC DNA]</scope>
    <source>
        <strain evidence="3">JCM 16949</strain>
    </source>
</reference>
<dbReference type="RefSeq" id="WP_344752820.1">
    <property type="nucleotide sequence ID" value="NZ_BAABAE010000001.1"/>
</dbReference>
<feature type="transmembrane region" description="Helical" evidence="1">
    <location>
        <begin position="83"/>
        <end position="105"/>
    </location>
</feature>
<dbReference type="InterPro" id="IPR009937">
    <property type="entry name" value="Phage_holin_3_6"/>
</dbReference>
<keyword evidence="3" id="KW-1185">Reference proteome</keyword>
<keyword evidence="1" id="KW-0812">Transmembrane</keyword>
<keyword evidence="1" id="KW-1133">Transmembrane helix</keyword>
<evidence type="ECO:0000313" key="2">
    <source>
        <dbReference type="EMBL" id="GAA3728862.1"/>
    </source>
</evidence>
<keyword evidence="1" id="KW-0472">Membrane</keyword>
<protein>
    <submittedName>
        <fullName evidence="2">Phage holin family protein</fullName>
    </submittedName>
</protein>
<name>A0ABP7F0F6_9MICO</name>
<feature type="transmembrane region" description="Helical" evidence="1">
    <location>
        <begin position="50"/>
        <end position="77"/>
    </location>
</feature>
<organism evidence="2 3">
    <name type="scientific">Leifsonella bigeumensis</name>
    <dbReference type="NCBI Taxonomy" id="433643"/>
    <lineage>
        <taxon>Bacteria</taxon>
        <taxon>Bacillati</taxon>
        <taxon>Actinomycetota</taxon>
        <taxon>Actinomycetes</taxon>
        <taxon>Micrococcales</taxon>
        <taxon>Microbacteriaceae</taxon>
        <taxon>Leifsonella</taxon>
    </lineage>
</organism>
<dbReference type="Pfam" id="PF07332">
    <property type="entry name" value="Phage_holin_3_6"/>
    <property type="match status" value="1"/>
</dbReference>
<proteinExistence type="predicted"/>
<accession>A0ABP7F0F6</accession>
<evidence type="ECO:0000256" key="1">
    <source>
        <dbReference type="SAM" id="Phobius"/>
    </source>
</evidence>
<dbReference type="EMBL" id="BAABAE010000001">
    <property type="protein sequence ID" value="GAA3728862.1"/>
    <property type="molecule type" value="Genomic_DNA"/>
</dbReference>
<sequence length="138" mass="14775">MTDRTREHEQKRSLFSLIGSLPGLVVELVKSELDQLKNELLRKLKHAGIGVGLLGVAAVFAFFATGVLTAAAILGLAVVLPGWLAALIVAALLLIFVAIFVLLGVRELGKGNPEPTETITSIKRDVRVIKGTAKRRTP</sequence>
<comment type="caution">
    <text evidence="2">The sequence shown here is derived from an EMBL/GenBank/DDBJ whole genome shotgun (WGS) entry which is preliminary data.</text>
</comment>
<evidence type="ECO:0000313" key="3">
    <source>
        <dbReference type="Proteomes" id="UP001501004"/>
    </source>
</evidence>
<dbReference type="Proteomes" id="UP001501004">
    <property type="component" value="Unassembled WGS sequence"/>
</dbReference>
<gene>
    <name evidence="2" type="ORF">GCM10022239_02000</name>
</gene>